<dbReference type="GO" id="GO:0016491">
    <property type="term" value="F:oxidoreductase activity"/>
    <property type="evidence" value="ECO:0007669"/>
    <property type="project" value="UniProtKB-KW"/>
</dbReference>
<organism evidence="3 4">
    <name type="scientific">Novosphingobium flavum</name>
    <dbReference type="NCBI Taxonomy" id="1778672"/>
    <lineage>
        <taxon>Bacteria</taxon>
        <taxon>Pseudomonadati</taxon>
        <taxon>Pseudomonadota</taxon>
        <taxon>Alphaproteobacteria</taxon>
        <taxon>Sphingomonadales</taxon>
        <taxon>Sphingomonadaceae</taxon>
        <taxon>Novosphingobium</taxon>
    </lineage>
</organism>
<reference evidence="3 4" key="1">
    <citation type="submission" date="2020-08" db="EMBL/GenBank/DDBJ databases">
        <title>The genome sequence of type strain Novosphingobium flavum NBRC 111647.</title>
        <authorList>
            <person name="Liu Y."/>
        </authorList>
    </citation>
    <scope>NUCLEOTIDE SEQUENCE [LARGE SCALE GENOMIC DNA]</scope>
    <source>
        <strain evidence="3 4">NBRC 111647</strain>
    </source>
</reference>
<dbReference type="InterPro" id="IPR000391">
    <property type="entry name" value="Rng_hydr_dOase-bsu"/>
</dbReference>
<evidence type="ECO:0000256" key="2">
    <source>
        <dbReference type="ARBA" id="ARBA00023002"/>
    </source>
</evidence>
<dbReference type="InterPro" id="IPR032710">
    <property type="entry name" value="NTF2-like_dom_sf"/>
</dbReference>
<keyword evidence="4" id="KW-1185">Reference proteome</keyword>
<evidence type="ECO:0000313" key="4">
    <source>
        <dbReference type="Proteomes" id="UP000566813"/>
    </source>
</evidence>
<comment type="caution">
    <text evidence="3">The sequence shown here is derived from an EMBL/GenBank/DDBJ whole genome shotgun (WGS) entry which is preliminary data.</text>
</comment>
<evidence type="ECO:0000256" key="1">
    <source>
        <dbReference type="ARBA" id="ARBA00009570"/>
    </source>
</evidence>
<proteinExistence type="inferred from homology"/>
<evidence type="ECO:0000313" key="3">
    <source>
        <dbReference type="EMBL" id="MBC2667136.1"/>
    </source>
</evidence>
<dbReference type="Gene3D" id="3.10.450.50">
    <property type="match status" value="1"/>
</dbReference>
<comment type="similarity">
    <text evidence="1">Belongs to the bacterial ring-hydroxylating dioxygenase beta subunit family.</text>
</comment>
<dbReference type="RefSeq" id="WP_185665435.1">
    <property type="nucleotide sequence ID" value="NZ_JACLAW010000015.1"/>
</dbReference>
<dbReference type="SUPFAM" id="SSF54427">
    <property type="entry name" value="NTF2-like"/>
    <property type="match status" value="1"/>
</dbReference>
<dbReference type="EMBL" id="JACLAW010000015">
    <property type="protein sequence ID" value="MBC2667136.1"/>
    <property type="molecule type" value="Genomic_DNA"/>
</dbReference>
<sequence length="169" mass="18898">MSVELMERTAAMTFPIETRLLVEDLITRSAMLIDSDALEEWVASFEETGRYIVLPRENRDLGYAIALIKCEKRAILEDRLTVLRAASKFNPHVDRHILSRPCYMGIEGDIVSVQTNFTIVQSSLDGVSKLFCAGVYEDRIRVSGDGATFVERVAVIDTFSVPNLIATPI</sequence>
<accession>A0A7X1KMY8</accession>
<name>A0A7X1KMY8_9SPHN</name>
<dbReference type="AlphaFoldDB" id="A0A7X1KMY8"/>
<dbReference type="Pfam" id="PF00866">
    <property type="entry name" value="Ring_hydroxyl_B"/>
    <property type="match status" value="1"/>
</dbReference>
<dbReference type="Proteomes" id="UP000566813">
    <property type="component" value="Unassembled WGS sequence"/>
</dbReference>
<gene>
    <name evidence="3" type="ORF">H7F51_16575</name>
</gene>
<keyword evidence="2" id="KW-0560">Oxidoreductase</keyword>
<protein>
    <submittedName>
        <fullName evidence="3">Uncharacterized protein</fullName>
    </submittedName>
</protein>